<dbReference type="AlphaFoldDB" id="A0A1Y1WD89"/>
<protein>
    <submittedName>
        <fullName evidence="3">Histidine phosphotransferase</fullName>
    </submittedName>
</protein>
<dbReference type="SMART" id="SM00073">
    <property type="entry name" value="HPT"/>
    <property type="match status" value="1"/>
</dbReference>
<evidence type="ECO:0000313" key="4">
    <source>
        <dbReference type="Proteomes" id="UP000193922"/>
    </source>
</evidence>
<dbReference type="GO" id="GO:0043424">
    <property type="term" value="F:protein histidine kinase binding"/>
    <property type="evidence" value="ECO:0007669"/>
    <property type="project" value="InterPro"/>
</dbReference>
<proteinExistence type="predicted"/>
<evidence type="ECO:0000256" key="1">
    <source>
        <dbReference type="PROSITE-ProRule" id="PRU00110"/>
    </source>
</evidence>
<accession>A0A1Y1WD89</accession>
<feature type="domain" description="HPt" evidence="2">
    <location>
        <begin position="33"/>
        <end position="132"/>
    </location>
</feature>
<dbReference type="InterPro" id="IPR008207">
    <property type="entry name" value="Sig_transdc_His_kin_Hpt_dom"/>
</dbReference>
<keyword evidence="4" id="KW-1185">Reference proteome</keyword>
<organism evidence="3 4">
    <name type="scientific">Linderina pennispora</name>
    <dbReference type="NCBI Taxonomy" id="61395"/>
    <lineage>
        <taxon>Eukaryota</taxon>
        <taxon>Fungi</taxon>
        <taxon>Fungi incertae sedis</taxon>
        <taxon>Zoopagomycota</taxon>
        <taxon>Kickxellomycotina</taxon>
        <taxon>Kickxellomycetes</taxon>
        <taxon>Kickxellales</taxon>
        <taxon>Kickxellaceae</taxon>
        <taxon>Linderina</taxon>
    </lineage>
</organism>
<dbReference type="Gene3D" id="1.20.120.160">
    <property type="entry name" value="HPT domain"/>
    <property type="match status" value="1"/>
</dbReference>
<dbReference type="PROSITE" id="PS50894">
    <property type="entry name" value="HPT"/>
    <property type="match status" value="1"/>
</dbReference>
<dbReference type="PANTHER" id="PTHR28242:SF52">
    <property type="entry name" value="PHOSPHORELAY INTERMEDIATE PROTEIN YPD1"/>
    <property type="match status" value="1"/>
</dbReference>
<dbReference type="InterPro" id="IPR036641">
    <property type="entry name" value="HPT_dom_sf"/>
</dbReference>
<dbReference type="STRING" id="61395.A0A1Y1WD89"/>
<dbReference type="OrthoDB" id="1673781at2759"/>
<keyword evidence="3" id="KW-0808">Transferase</keyword>
<dbReference type="InterPro" id="IPR045871">
    <property type="entry name" value="AHP1-5/YPD1"/>
</dbReference>
<name>A0A1Y1WD89_9FUNG</name>
<comment type="caution">
    <text evidence="3">The sequence shown here is derived from an EMBL/GenBank/DDBJ whole genome shotgun (WGS) entry which is preliminary data.</text>
</comment>
<evidence type="ECO:0000259" key="2">
    <source>
        <dbReference type="PROSITE" id="PS50894"/>
    </source>
</evidence>
<sequence length="144" mass="16380">MTNVNSDIADDELGGNILDLDVFDQLLAMDGEDDEFSQQLVYNYFEQAETTFTSMDKAIKARDLVRLSELGHFLKGSSASIGVKRVRDCCEHIQQLGRLRGSDGQGQVDEDTALREIGAELVEGRSEYRKAREFLRFFYEQENE</sequence>
<keyword evidence="1" id="KW-0597">Phosphoprotein</keyword>
<dbReference type="GO" id="GO:0005737">
    <property type="term" value="C:cytoplasm"/>
    <property type="evidence" value="ECO:0007669"/>
    <property type="project" value="TreeGrafter"/>
</dbReference>
<dbReference type="GO" id="GO:0009927">
    <property type="term" value="F:histidine phosphotransfer kinase activity"/>
    <property type="evidence" value="ECO:0007669"/>
    <property type="project" value="InterPro"/>
</dbReference>
<dbReference type="PANTHER" id="PTHR28242">
    <property type="entry name" value="PHOSPHORELAY INTERMEDIATE PROTEIN YPD1"/>
    <property type="match status" value="1"/>
</dbReference>
<feature type="modified residue" description="Phosphohistidine" evidence="1">
    <location>
        <position position="72"/>
    </location>
</feature>
<dbReference type="Proteomes" id="UP000193922">
    <property type="component" value="Unassembled WGS sequence"/>
</dbReference>
<dbReference type="GeneID" id="63801192"/>
<dbReference type="RefSeq" id="XP_040745004.1">
    <property type="nucleotide sequence ID" value="XM_040884544.1"/>
</dbReference>
<reference evidence="3 4" key="1">
    <citation type="submission" date="2016-07" db="EMBL/GenBank/DDBJ databases">
        <title>Pervasive Adenine N6-methylation of Active Genes in Fungi.</title>
        <authorList>
            <consortium name="DOE Joint Genome Institute"/>
            <person name="Mondo S.J."/>
            <person name="Dannebaum R.O."/>
            <person name="Kuo R.C."/>
            <person name="Labutti K."/>
            <person name="Haridas S."/>
            <person name="Kuo A."/>
            <person name="Salamov A."/>
            <person name="Ahrendt S.R."/>
            <person name="Lipzen A."/>
            <person name="Sullivan W."/>
            <person name="Andreopoulos W.B."/>
            <person name="Clum A."/>
            <person name="Lindquist E."/>
            <person name="Daum C."/>
            <person name="Ramamoorthy G.K."/>
            <person name="Gryganskyi A."/>
            <person name="Culley D."/>
            <person name="Magnuson J.K."/>
            <person name="James T.Y."/>
            <person name="O'Malley M.A."/>
            <person name="Stajich J.E."/>
            <person name="Spatafora J.W."/>
            <person name="Visel A."/>
            <person name="Grigoriev I.V."/>
        </authorList>
    </citation>
    <scope>NUCLEOTIDE SEQUENCE [LARGE SCALE GENOMIC DNA]</scope>
    <source>
        <strain evidence="3 4">ATCC 12442</strain>
    </source>
</reference>
<dbReference type="SUPFAM" id="SSF47226">
    <property type="entry name" value="Histidine-containing phosphotransfer domain, HPT domain"/>
    <property type="match status" value="1"/>
</dbReference>
<dbReference type="Pfam" id="PF01627">
    <property type="entry name" value="Hpt"/>
    <property type="match status" value="1"/>
</dbReference>
<dbReference type="EMBL" id="MCFD01000004">
    <property type="protein sequence ID" value="ORX71489.1"/>
    <property type="molecule type" value="Genomic_DNA"/>
</dbReference>
<gene>
    <name evidence="3" type="ORF">DL89DRAFT_221888</name>
</gene>
<dbReference type="GO" id="GO:0005634">
    <property type="term" value="C:nucleus"/>
    <property type="evidence" value="ECO:0007669"/>
    <property type="project" value="TreeGrafter"/>
</dbReference>
<evidence type="ECO:0000313" key="3">
    <source>
        <dbReference type="EMBL" id="ORX71489.1"/>
    </source>
</evidence>
<dbReference type="GO" id="GO:0000160">
    <property type="term" value="P:phosphorelay signal transduction system"/>
    <property type="evidence" value="ECO:0007669"/>
    <property type="project" value="InterPro"/>
</dbReference>